<dbReference type="PANTHER" id="PTHR13887:SF14">
    <property type="entry name" value="DISULFIDE BOND FORMATION PROTEIN D"/>
    <property type="match status" value="1"/>
</dbReference>
<name>A0A431W005_9DEIO</name>
<dbReference type="SUPFAM" id="SSF52833">
    <property type="entry name" value="Thioredoxin-like"/>
    <property type="match status" value="1"/>
</dbReference>
<comment type="similarity">
    <text evidence="1">Belongs to the thioredoxin family. DsbA subfamily.</text>
</comment>
<dbReference type="CDD" id="cd02972">
    <property type="entry name" value="DsbA_family"/>
    <property type="match status" value="1"/>
</dbReference>
<feature type="domain" description="Thioredoxin-like fold" evidence="7">
    <location>
        <begin position="149"/>
        <end position="310"/>
    </location>
</feature>
<accession>A0A431W005</accession>
<keyword evidence="9" id="KW-1185">Reference proteome</keyword>
<evidence type="ECO:0000313" key="9">
    <source>
        <dbReference type="Proteomes" id="UP000277766"/>
    </source>
</evidence>
<proteinExistence type="inferred from homology"/>
<feature type="chain" id="PRO_5019343795" description="Thioredoxin-like fold domain-containing protein" evidence="6">
    <location>
        <begin position="21"/>
        <end position="333"/>
    </location>
</feature>
<dbReference type="Pfam" id="PF13462">
    <property type="entry name" value="Thioredoxin_4"/>
    <property type="match status" value="1"/>
</dbReference>
<organism evidence="8 9">
    <name type="scientific">Deinococcus radiophilus</name>
    <dbReference type="NCBI Taxonomy" id="32062"/>
    <lineage>
        <taxon>Bacteria</taxon>
        <taxon>Thermotogati</taxon>
        <taxon>Deinococcota</taxon>
        <taxon>Deinococci</taxon>
        <taxon>Deinococcales</taxon>
        <taxon>Deinococcaceae</taxon>
        <taxon>Deinococcus</taxon>
    </lineage>
</organism>
<evidence type="ECO:0000259" key="7">
    <source>
        <dbReference type="Pfam" id="PF13462"/>
    </source>
</evidence>
<evidence type="ECO:0000256" key="1">
    <source>
        <dbReference type="ARBA" id="ARBA00005791"/>
    </source>
</evidence>
<dbReference type="RefSeq" id="WP_126351655.1">
    <property type="nucleotide sequence ID" value="NZ_CP086380.1"/>
</dbReference>
<keyword evidence="4" id="KW-1015">Disulfide bond</keyword>
<protein>
    <recommendedName>
        <fullName evidence="7">Thioredoxin-like fold domain-containing protein</fullName>
    </recommendedName>
</protein>
<dbReference type="Gene3D" id="3.40.30.10">
    <property type="entry name" value="Glutaredoxin"/>
    <property type="match status" value="1"/>
</dbReference>
<dbReference type="EMBL" id="RXPE01000006">
    <property type="protein sequence ID" value="RTR28706.1"/>
    <property type="molecule type" value="Genomic_DNA"/>
</dbReference>
<comment type="caution">
    <text evidence="8">The sequence shown here is derived from an EMBL/GenBank/DDBJ whole genome shotgun (WGS) entry which is preliminary data.</text>
</comment>
<sequence>MKKTMLVALTLLLPAGQAQLWATPHATVAQPILAAFSGEGDIWHQGDVRLELDRVGQRVIGIYVTAPQAQTEAVARGILAAWGAPETAVPDLQKLLDDPGFQKQVSGQLFEELDQSGGSAVHVRLRGGQWEVYTAIKVHDTAAFPPVTSALGNETAQARIDIASDYQCPYCNQLWQGEALAEWRRKPGVYRLNYHHFPLGMHPLALPAAQYAECAAEQGRFWEFSDEINADFDRWMGQPDAEARQSFMAYAVSAGAKQPEMEACLDKVNTQAIMGTMTILQGQFGVNSTPSVFVNGIRVGNYADAAQIRAIRAVTEAGPGAGNVIAKRLETMR</sequence>
<evidence type="ECO:0000256" key="2">
    <source>
        <dbReference type="ARBA" id="ARBA00022729"/>
    </source>
</evidence>
<dbReference type="PANTHER" id="PTHR13887">
    <property type="entry name" value="GLUTATHIONE S-TRANSFERASE KAPPA"/>
    <property type="match status" value="1"/>
</dbReference>
<evidence type="ECO:0000256" key="6">
    <source>
        <dbReference type="SAM" id="SignalP"/>
    </source>
</evidence>
<dbReference type="InterPro" id="IPR036249">
    <property type="entry name" value="Thioredoxin-like_sf"/>
</dbReference>
<feature type="signal peptide" evidence="6">
    <location>
        <begin position="1"/>
        <end position="20"/>
    </location>
</feature>
<evidence type="ECO:0000313" key="8">
    <source>
        <dbReference type="EMBL" id="RTR28706.1"/>
    </source>
</evidence>
<keyword evidence="2 6" id="KW-0732">Signal</keyword>
<keyword evidence="5" id="KW-0676">Redox-active center</keyword>
<evidence type="ECO:0000256" key="4">
    <source>
        <dbReference type="ARBA" id="ARBA00023157"/>
    </source>
</evidence>
<dbReference type="AlphaFoldDB" id="A0A431W005"/>
<dbReference type="InterPro" id="IPR012336">
    <property type="entry name" value="Thioredoxin-like_fold"/>
</dbReference>
<reference evidence="8 9" key="1">
    <citation type="submission" date="2018-12" db="EMBL/GenBank/DDBJ databases">
        <title>Deinococcus radiophilus ATCC 27603 genome sequencing and assembly.</title>
        <authorList>
            <person name="Maclea K.S."/>
            <person name="Maynard C.R."/>
        </authorList>
    </citation>
    <scope>NUCLEOTIDE SEQUENCE [LARGE SCALE GENOMIC DNA]</scope>
    <source>
        <strain evidence="8 9">ATCC 27603</strain>
    </source>
</reference>
<gene>
    <name evidence="8" type="ORF">EJ104_04960</name>
</gene>
<dbReference type="OrthoDB" id="9784686at2"/>
<keyword evidence="3" id="KW-0560">Oxidoreductase</keyword>
<dbReference type="Proteomes" id="UP000277766">
    <property type="component" value="Unassembled WGS sequence"/>
</dbReference>
<dbReference type="GO" id="GO:0016491">
    <property type="term" value="F:oxidoreductase activity"/>
    <property type="evidence" value="ECO:0007669"/>
    <property type="project" value="UniProtKB-KW"/>
</dbReference>
<evidence type="ECO:0000256" key="5">
    <source>
        <dbReference type="ARBA" id="ARBA00023284"/>
    </source>
</evidence>
<evidence type="ECO:0000256" key="3">
    <source>
        <dbReference type="ARBA" id="ARBA00023002"/>
    </source>
</evidence>